<proteinExistence type="predicted"/>
<evidence type="ECO:0000313" key="4">
    <source>
        <dbReference type="Proteomes" id="UP000244336"/>
    </source>
</evidence>
<keyword evidence="2" id="KW-0732">Signal</keyword>
<dbReference type="Gramene" id="PUZ60138">
    <property type="protein sequence ID" value="PUZ60138"/>
    <property type="gene ID" value="GQ55_4G100100"/>
</dbReference>
<organism evidence="3 4">
    <name type="scientific">Panicum hallii var. hallii</name>
    <dbReference type="NCBI Taxonomy" id="1504633"/>
    <lineage>
        <taxon>Eukaryota</taxon>
        <taxon>Viridiplantae</taxon>
        <taxon>Streptophyta</taxon>
        <taxon>Embryophyta</taxon>
        <taxon>Tracheophyta</taxon>
        <taxon>Spermatophyta</taxon>
        <taxon>Magnoliopsida</taxon>
        <taxon>Liliopsida</taxon>
        <taxon>Poales</taxon>
        <taxon>Poaceae</taxon>
        <taxon>PACMAD clade</taxon>
        <taxon>Panicoideae</taxon>
        <taxon>Panicodae</taxon>
        <taxon>Paniceae</taxon>
        <taxon>Panicinae</taxon>
        <taxon>Panicum</taxon>
        <taxon>Panicum sect. Panicum</taxon>
    </lineage>
</organism>
<dbReference type="AlphaFoldDB" id="A0A2T7DX34"/>
<gene>
    <name evidence="3" type="ORF">GQ55_4G100100</name>
</gene>
<name>A0A2T7DX34_9POAL</name>
<evidence type="ECO:0000256" key="2">
    <source>
        <dbReference type="SAM" id="SignalP"/>
    </source>
</evidence>
<sequence length="113" mass="11183">MGAARSRSLILAMLMIVLLYSALVSSARKSGHMPAAPGSHAGRNNPPVSSHSGHPQASHETRLNTESPEGGAAGGGGGHGRRSTGRGAAGTATIDPQGGRRGGGAQARAGRRG</sequence>
<reference evidence="3 4" key="1">
    <citation type="submission" date="2018-04" db="EMBL/GenBank/DDBJ databases">
        <title>WGS assembly of Panicum hallii var. hallii HAL2.</title>
        <authorList>
            <person name="Lovell J."/>
            <person name="Jenkins J."/>
            <person name="Lowry D."/>
            <person name="Mamidi S."/>
            <person name="Sreedasyam A."/>
            <person name="Weng X."/>
            <person name="Barry K."/>
            <person name="Bonette J."/>
            <person name="Campitelli B."/>
            <person name="Daum C."/>
            <person name="Gordon S."/>
            <person name="Gould B."/>
            <person name="Lipzen A."/>
            <person name="MacQueen A."/>
            <person name="Palacio-Mejia J."/>
            <person name="Plott C."/>
            <person name="Shakirov E."/>
            <person name="Shu S."/>
            <person name="Yoshinaga Y."/>
            <person name="Zane M."/>
            <person name="Rokhsar D."/>
            <person name="Grimwood J."/>
            <person name="Schmutz J."/>
            <person name="Juenger T."/>
        </authorList>
    </citation>
    <scope>NUCLEOTIDE SEQUENCE [LARGE SCALE GENOMIC DNA]</scope>
    <source>
        <strain evidence="4">cv. HAL2</strain>
    </source>
</reference>
<feature type="signal peptide" evidence="2">
    <location>
        <begin position="1"/>
        <end position="27"/>
    </location>
</feature>
<accession>A0A2T7DX34</accession>
<protein>
    <submittedName>
        <fullName evidence="3">Uncharacterized protein</fullName>
    </submittedName>
</protein>
<feature type="chain" id="PRO_5015636255" evidence="2">
    <location>
        <begin position="28"/>
        <end position="113"/>
    </location>
</feature>
<feature type="region of interest" description="Disordered" evidence="1">
    <location>
        <begin position="27"/>
        <end position="113"/>
    </location>
</feature>
<keyword evidence="4" id="KW-1185">Reference proteome</keyword>
<dbReference type="Proteomes" id="UP000244336">
    <property type="component" value="Chromosome 4"/>
</dbReference>
<evidence type="ECO:0000256" key="1">
    <source>
        <dbReference type="SAM" id="MobiDB-lite"/>
    </source>
</evidence>
<evidence type="ECO:0000313" key="3">
    <source>
        <dbReference type="EMBL" id="PUZ60138.1"/>
    </source>
</evidence>
<feature type="compositionally biased region" description="Polar residues" evidence="1">
    <location>
        <begin position="46"/>
        <end position="55"/>
    </location>
</feature>
<dbReference type="EMBL" id="CM009752">
    <property type="protein sequence ID" value="PUZ60138.1"/>
    <property type="molecule type" value="Genomic_DNA"/>
</dbReference>